<dbReference type="NCBIfam" id="TIGR04057">
    <property type="entry name" value="SusC_RagA_signa"/>
    <property type="match status" value="1"/>
</dbReference>
<dbReference type="RefSeq" id="WP_208698563.1">
    <property type="nucleotide sequence ID" value="NZ_JBDJLH010000002.1"/>
</dbReference>
<evidence type="ECO:0000313" key="14">
    <source>
        <dbReference type="Proteomes" id="UP001409291"/>
    </source>
</evidence>
<evidence type="ECO:0000256" key="3">
    <source>
        <dbReference type="ARBA" id="ARBA00022452"/>
    </source>
</evidence>
<accession>A0ABV0BUI2</accession>
<evidence type="ECO:0000256" key="7">
    <source>
        <dbReference type="ARBA" id="ARBA00023237"/>
    </source>
</evidence>
<dbReference type="Gene3D" id="2.60.40.1120">
    <property type="entry name" value="Carboxypeptidase-like, regulatory domain"/>
    <property type="match status" value="1"/>
</dbReference>
<proteinExistence type="inferred from homology"/>
<dbReference type="Pfam" id="PF00593">
    <property type="entry name" value="TonB_dep_Rec_b-barrel"/>
    <property type="match status" value="1"/>
</dbReference>
<keyword evidence="10" id="KW-0732">Signal</keyword>
<dbReference type="Pfam" id="PF07715">
    <property type="entry name" value="Plug"/>
    <property type="match status" value="1"/>
</dbReference>
<evidence type="ECO:0000256" key="9">
    <source>
        <dbReference type="RuleBase" id="RU003357"/>
    </source>
</evidence>
<feature type="signal peptide" evidence="10">
    <location>
        <begin position="1"/>
        <end position="28"/>
    </location>
</feature>
<keyword evidence="3 8" id="KW-1134">Transmembrane beta strand</keyword>
<evidence type="ECO:0000256" key="2">
    <source>
        <dbReference type="ARBA" id="ARBA00022448"/>
    </source>
</evidence>
<dbReference type="SUPFAM" id="SSF56935">
    <property type="entry name" value="Porins"/>
    <property type="match status" value="1"/>
</dbReference>
<reference evidence="13 14" key="1">
    <citation type="submission" date="2024-04" db="EMBL/GenBank/DDBJ databases">
        <title>WGS of bacteria from Torrens River.</title>
        <authorList>
            <person name="Wyrsch E.R."/>
            <person name="Drigo B."/>
        </authorList>
    </citation>
    <scope>NUCLEOTIDE SEQUENCE [LARGE SCALE GENOMIC DNA]</scope>
    <source>
        <strain evidence="13 14">TWI391</strain>
    </source>
</reference>
<comment type="subcellular location">
    <subcellularLocation>
        <location evidence="1 8">Cell outer membrane</location>
        <topology evidence="1 8">Multi-pass membrane protein</topology>
    </subcellularLocation>
</comment>
<protein>
    <submittedName>
        <fullName evidence="13">SusC/RagA family TonB-linked outer membrane protein</fullName>
    </submittedName>
</protein>
<feature type="domain" description="TonB-dependent receptor-like beta-barrel" evidence="11">
    <location>
        <begin position="418"/>
        <end position="821"/>
    </location>
</feature>
<gene>
    <name evidence="13" type="ORF">ABE541_10200</name>
</gene>
<dbReference type="InterPro" id="IPR037066">
    <property type="entry name" value="Plug_dom_sf"/>
</dbReference>
<evidence type="ECO:0000256" key="6">
    <source>
        <dbReference type="ARBA" id="ARBA00023136"/>
    </source>
</evidence>
<keyword evidence="6 8" id="KW-0472">Membrane</keyword>
<dbReference type="Gene3D" id="2.170.130.10">
    <property type="entry name" value="TonB-dependent receptor, plug domain"/>
    <property type="match status" value="1"/>
</dbReference>
<feature type="chain" id="PRO_5045846034" evidence="10">
    <location>
        <begin position="29"/>
        <end position="986"/>
    </location>
</feature>
<evidence type="ECO:0000259" key="12">
    <source>
        <dbReference type="Pfam" id="PF07715"/>
    </source>
</evidence>
<keyword evidence="2 8" id="KW-0813">Transport</keyword>
<keyword evidence="7 8" id="KW-0998">Cell outer membrane</keyword>
<dbReference type="Pfam" id="PF13715">
    <property type="entry name" value="CarbopepD_reg_2"/>
    <property type="match status" value="1"/>
</dbReference>
<dbReference type="InterPro" id="IPR000531">
    <property type="entry name" value="Beta-barrel_TonB"/>
</dbReference>
<dbReference type="InterPro" id="IPR023996">
    <property type="entry name" value="TonB-dep_OMP_SusC/RagA"/>
</dbReference>
<dbReference type="NCBIfam" id="TIGR04056">
    <property type="entry name" value="OMP_RagA_SusC"/>
    <property type="match status" value="1"/>
</dbReference>
<dbReference type="Proteomes" id="UP001409291">
    <property type="component" value="Unassembled WGS sequence"/>
</dbReference>
<dbReference type="PROSITE" id="PS52016">
    <property type="entry name" value="TONB_DEPENDENT_REC_3"/>
    <property type="match status" value="1"/>
</dbReference>
<dbReference type="InterPro" id="IPR012910">
    <property type="entry name" value="Plug_dom"/>
</dbReference>
<dbReference type="Gene3D" id="2.40.170.20">
    <property type="entry name" value="TonB-dependent receptor, beta-barrel domain"/>
    <property type="match status" value="1"/>
</dbReference>
<name>A0ABV0BUI2_9SPHI</name>
<sequence>MKFKINNFKVATKLLLFSTNFYAITSHASPMTNYSNEVQAVLNGSITDESGNPLAGATVHVKGTSNSTASDQNGSFKLNNVKKNDVISIKMIGFTTQEVRYNGESNLKIQLISVAQSLEEAVVVGYGTIDKKELTSAVSTIKQKDMIAGAVSPLLSIQGKVPGLSIISTNGTDPNAGISLQLRGVNSVNASQGPLVVIDGVPGGDINSVAKEDIESINVLRDASAAAIYGTRASGGVILITTKRPQIGKAQVNFTSEYFLETVRKKPEVLSADKFIEYGLGNDLGHKTDWYDEVTNNNPFSHRQVVNISGGSENANVYTTFTKRDATGMAITSKREEIGGRINSSFKFFDGFAELNTNVSYNEAKAFGSNNDIFNMAMVLNPTETPYDVNDVSGFNVLVGGYDYWNPVAEVKLRSDLKQFKYLLANSTLKLNLTEHLTTSATIGVKNNSEHGSYYRSAQHRLSRQDGVDGNASQYYNKYNDRVFEWTFNYNNRWDNHTVNAVAGYSYQDFNGQGFSANNSDFPVDGIKENDMGTGSYLVEGRAGMGSWRNPWVKLAAFFGRVNYSYLDRYILTATARYEGSSKFAPKNRWGFFPGLSAGWRVSQEPFLRDVTLINDLKLRAGYGETGNEGFDAKVASRMYSADTWFLQDGNWFRTYGVMHNQNPDIKWEVKKEYNLGLDFSILENKLNGRIDFYKRKIDDLIYDISVSQPPAIHDKTTMNVGSMQNTGYEFELNFKAVSNENFTYSTGIIASHNKSTLNTLWGSQTFTDRKDFPAPGSPGSAVRLFPGEEIGRFYLWKFAGFTDDGYWQLYDKDGNTFDVRERSKTVGDKAFVGNAIPKLQLSWNNQFTYKNWDASIYMRSWIGHDVFNMINMYYSLPNVKGQNVLAEAYDKHKNIKGEKELSDYWLEKGTFLKVDALNIGYSFNANLIKPIKSLRIYATARDLFVFTNYTGLDPEVNINGLEPGFEERNVYPKTRTFMMGLQVNF</sequence>
<evidence type="ECO:0000256" key="10">
    <source>
        <dbReference type="SAM" id="SignalP"/>
    </source>
</evidence>
<evidence type="ECO:0000256" key="8">
    <source>
        <dbReference type="PROSITE-ProRule" id="PRU01360"/>
    </source>
</evidence>
<comment type="similarity">
    <text evidence="8 9">Belongs to the TonB-dependent receptor family.</text>
</comment>
<dbReference type="InterPro" id="IPR023997">
    <property type="entry name" value="TonB-dep_OMP_SusC/RagA_CS"/>
</dbReference>
<comment type="caution">
    <text evidence="13">The sequence shown here is derived from an EMBL/GenBank/DDBJ whole genome shotgun (WGS) entry which is preliminary data.</text>
</comment>
<keyword evidence="4 8" id="KW-0812">Transmembrane</keyword>
<dbReference type="SUPFAM" id="SSF49464">
    <property type="entry name" value="Carboxypeptidase regulatory domain-like"/>
    <property type="match status" value="1"/>
</dbReference>
<evidence type="ECO:0000256" key="4">
    <source>
        <dbReference type="ARBA" id="ARBA00022692"/>
    </source>
</evidence>
<evidence type="ECO:0000256" key="1">
    <source>
        <dbReference type="ARBA" id="ARBA00004571"/>
    </source>
</evidence>
<dbReference type="InterPro" id="IPR008969">
    <property type="entry name" value="CarboxyPept-like_regulatory"/>
</dbReference>
<dbReference type="InterPro" id="IPR036942">
    <property type="entry name" value="Beta-barrel_TonB_sf"/>
</dbReference>
<evidence type="ECO:0000259" key="11">
    <source>
        <dbReference type="Pfam" id="PF00593"/>
    </source>
</evidence>
<evidence type="ECO:0000256" key="5">
    <source>
        <dbReference type="ARBA" id="ARBA00023077"/>
    </source>
</evidence>
<organism evidence="13 14">
    <name type="scientific">Sphingobacterium kitahiroshimense</name>
    <dbReference type="NCBI Taxonomy" id="470446"/>
    <lineage>
        <taxon>Bacteria</taxon>
        <taxon>Pseudomonadati</taxon>
        <taxon>Bacteroidota</taxon>
        <taxon>Sphingobacteriia</taxon>
        <taxon>Sphingobacteriales</taxon>
        <taxon>Sphingobacteriaceae</taxon>
        <taxon>Sphingobacterium</taxon>
    </lineage>
</organism>
<keyword evidence="14" id="KW-1185">Reference proteome</keyword>
<feature type="domain" description="TonB-dependent receptor plug" evidence="12">
    <location>
        <begin position="130"/>
        <end position="237"/>
    </location>
</feature>
<dbReference type="EMBL" id="JBDJNQ010000004">
    <property type="protein sequence ID" value="MEN5377633.1"/>
    <property type="molecule type" value="Genomic_DNA"/>
</dbReference>
<keyword evidence="5 9" id="KW-0798">TonB box</keyword>
<dbReference type="InterPro" id="IPR039426">
    <property type="entry name" value="TonB-dep_rcpt-like"/>
</dbReference>
<evidence type="ECO:0000313" key="13">
    <source>
        <dbReference type="EMBL" id="MEN5377633.1"/>
    </source>
</evidence>